<proteinExistence type="predicted"/>
<evidence type="ECO:0000256" key="2">
    <source>
        <dbReference type="SAM" id="Phobius"/>
    </source>
</evidence>
<reference evidence="3" key="2">
    <citation type="journal article" date="2021" name="PeerJ">
        <title>Extensive microbial diversity within the chicken gut microbiome revealed by metagenomics and culture.</title>
        <authorList>
            <person name="Gilroy R."/>
            <person name="Ravi A."/>
            <person name="Getino M."/>
            <person name="Pursley I."/>
            <person name="Horton D.L."/>
            <person name="Alikhan N.F."/>
            <person name="Baker D."/>
            <person name="Gharbi K."/>
            <person name="Hall N."/>
            <person name="Watson M."/>
            <person name="Adriaenssens E.M."/>
            <person name="Foster-Nyarko E."/>
            <person name="Jarju S."/>
            <person name="Secka A."/>
            <person name="Antonio M."/>
            <person name="Oren A."/>
            <person name="Chaudhuri R.R."/>
            <person name="La Ragione R."/>
            <person name="Hildebrand F."/>
            <person name="Pallen M.J."/>
        </authorList>
    </citation>
    <scope>NUCLEOTIDE SEQUENCE</scope>
    <source>
        <strain evidence="3">B3-4054</strain>
    </source>
</reference>
<dbReference type="GO" id="GO:0005975">
    <property type="term" value="P:carbohydrate metabolic process"/>
    <property type="evidence" value="ECO:0007669"/>
    <property type="project" value="InterPro"/>
</dbReference>
<feature type="transmembrane region" description="Helical" evidence="2">
    <location>
        <begin position="64"/>
        <end position="86"/>
    </location>
</feature>
<evidence type="ECO:0000313" key="3">
    <source>
        <dbReference type="EMBL" id="MBO8451127.1"/>
    </source>
</evidence>
<name>A0A9D9HI74_9SPIR</name>
<feature type="compositionally biased region" description="Basic residues" evidence="1">
    <location>
        <begin position="1"/>
        <end position="29"/>
    </location>
</feature>
<dbReference type="SUPFAM" id="SSF88713">
    <property type="entry name" value="Glycoside hydrolase/deacetylase"/>
    <property type="match status" value="1"/>
</dbReference>
<gene>
    <name evidence="3" type="ORF">IAA96_08495</name>
</gene>
<dbReference type="InterPro" id="IPR006837">
    <property type="entry name" value="Divergent_DAC"/>
</dbReference>
<accession>A0A9D9HI74</accession>
<feature type="compositionally biased region" description="Pro residues" evidence="1">
    <location>
        <begin position="114"/>
        <end position="139"/>
    </location>
</feature>
<dbReference type="EMBL" id="JADIMS010000157">
    <property type="protein sequence ID" value="MBO8451127.1"/>
    <property type="molecule type" value="Genomic_DNA"/>
</dbReference>
<sequence>MIKGRTGKSVRQTGKRKPAAKKQANRRTKPSPERLRSHSTAKKLSAMERAERQKKQRWQQIRKALLLLAVFFGLSAALLGIKVLFFRAEPEAPAPLPVQEPAAVPDQPAAEPVPQLPETPEPEPPAPALPSGEPDPQPAQPAAGMPDDPQQPETTAENAGIPPGSGTLCFVFDDAGHNLFHLEPFLRLPFPCTIAVLPALPHSAECAENIRAAGKEAILHQPMQALNPQMDPGPGAILPDMQAEDIRMLVAANLDAVGPVSGMNNHEGSRITADRAAMDAVFDVLEARGLYFLDSRTNAETAVPEAAAGRRIPVFSRSVFLDNSQEEAEILQAVRKGAQIAAQNGYAVLIGHVWSEHLAEILTGVYPALVRAGYTVSELADLRVRTQEEDGR</sequence>
<protein>
    <submittedName>
        <fullName evidence="3">Divergent polysaccharide deacetylase family protein</fullName>
    </submittedName>
</protein>
<dbReference type="InterPro" id="IPR011330">
    <property type="entry name" value="Glyco_hydro/deAcase_b/a-brl"/>
</dbReference>
<dbReference type="PANTHER" id="PTHR30105">
    <property type="entry name" value="UNCHARACTERIZED YIBQ-RELATED"/>
    <property type="match status" value="1"/>
</dbReference>
<dbReference type="Gene3D" id="3.20.20.370">
    <property type="entry name" value="Glycoside hydrolase/deacetylase"/>
    <property type="match status" value="1"/>
</dbReference>
<dbReference type="PANTHER" id="PTHR30105:SF2">
    <property type="entry name" value="DIVERGENT POLYSACCHARIDE DEACETYLASE SUPERFAMILY"/>
    <property type="match status" value="1"/>
</dbReference>
<comment type="caution">
    <text evidence="3">The sequence shown here is derived from an EMBL/GenBank/DDBJ whole genome shotgun (WGS) entry which is preliminary data.</text>
</comment>
<evidence type="ECO:0000256" key="1">
    <source>
        <dbReference type="SAM" id="MobiDB-lite"/>
    </source>
</evidence>
<dbReference type="Proteomes" id="UP000823616">
    <property type="component" value="Unassembled WGS sequence"/>
</dbReference>
<reference evidence="3" key="1">
    <citation type="submission" date="2020-10" db="EMBL/GenBank/DDBJ databases">
        <authorList>
            <person name="Gilroy R."/>
        </authorList>
    </citation>
    <scope>NUCLEOTIDE SEQUENCE</scope>
    <source>
        <strain evidence="3">B3-4054</strain>
    </source>
</reference>
<dbReference type="Pfam" id="PF04748">
    <property type="entry name" value="Polysacc_deac_2"/>
    <property type="match status" value="1"/>
</dbReference>
<feature type="region of interest" description="Disordered" evidence="1">
    <location>
        <begin position="97"/>
        <end position="162"/>
    </location>
</feature>
<organism evidence="3 4">
    <name type="scientific">Candidatus Avitreponema avistercoris</name>
    <dbReference type="NCBI Taxonomy" id="2840705"/>
    <lineage>
        <taxon>Bacteria</taxon>
        <taxon>Pseudomonadati</taxon>
        <taxon>Spirochaetota</taxon>
        <taxon>Spirochaetia</taxon>
        <taxon>Spirochaetales</taxon>
        <taxon>Candidatus Avitreponema</taxon>
    </lineage>
</organism>
<keyword evidence="2" id="KW-0812">Transmembrane</keyword>
<feature type="region of interest" description="Disordered" evidence="1">
    <location>
        <begin position="1"/>
        <end position="51"/>
    </location>
</feature>
<keyword evidence="2" id="KW-0472">Membrane</keyword>
<evidence type="ECO:0000313" key="4">
    <source>
        <dbReference type="Proteomes" id="UP000823616"/>
    </source>
</evidence>
<dbReference type="CDD" id="cd10936">
    <property type="entry name" value="CE4_DAC2"/>
    <property type="match status" value="1"/>
</dbReference>
<dbReference type="AlphaFoldDB" id="A0A9D9HI74"/>
<keyword evidence="2" id="KW-1133">Transmembrane helix</keyword>